<reference evidence="1 2" key="1">
    <citation type="submission" date="2023-07" db="EMBL/GenBank/DDBJ databases">
        <title>Sequencing the genomes of 1000 actinobacteria strains.</title>
        <authorList>
            <person name="Klenk H.-P."/>
        </authorList>
    </citation>
    <scope>NUCLEOTIDE SEQUENCE [LARGE SCALE GENOMIC DNA]</scope>
    <source>
        <strain evidence="1 2">DSM 19515</strain>
    </source>
</reference>
<dbReference type="Proteomes" id="UP001230145">
    <property type="component" value="Unassembled WGS sequence"/>
</dbReference>
<comment type="caution">
    <text evidence="1">The sequence shown here is derived from an EMBL/GenBank/DDBJ whole genome shotgun (WGS) entry which is preliminary data.</text>
</comment>
<protein>
    <submittedName>
        <fullName evidence="1">Uncharacterized protein YidB (DUF937 family)</fullName>
    </submittedName>
</protein>
<organism evidence="1 2">
    <name type="scientific">Trueperella abortisuis</name>
    <dbReference type="NCBI Taxonomy" id="445930"/>
    <lineage>
        <taxon>Bacteria</taxon>
        <taxon>Bacillati</taxon>
        <taxon>Actinomycetota</taxon>
        <taxon>Actinomycetes</taxon>
        <taxon>Actinomycetales</taxon>
        <taxon>Actinomycetaceae</taxon>
        <taxon>Trueperella</taxon>
    </lineage>
</organism>
<sequence length="96" mass="9491">MNAMTARAPRGATRSPAYSVADRVLAEIRAGGTIPAVAKKTGTSVVFVQVLVDHLARAGLGASAASLCSSGQGACGPNGAQTEEALISCAGCAFAR</sequence>
<evidence type="ECO:0000313" key="1">
    <source>
        <dbReference type="EMBL" id="MDP9833165.1"/>
    </source>
</evidence>
<name>A0ABT9PMI8_9ACTO</name>
<dbReference type="RefSeq" id="WP_307635201.1">
    <property type="nucleotide sequence ID" value="NZ_CP133407.1"/>
</dbReference>
<accession>A0ABT9PMI8</accession>
<evidence type="ECO:0000313" key="2">
    <source>
        <dbReference type="Proteomes" id="UP001230145"/>
    </source>
</evidence>
<dbReference type="EMBL" id="JAUSQL010000001">
    <property type="protein sequence ID" value="MDP9833165.1"/>
    <property type="molecule type" value="Genomic_DNA"/>
</dbReference>
<proteinExistence type="predicted"/>
<gene>
    <name evidence="1" type="ORF">J2S45_001844</name>
</gene>
<keyword evidence="2" id="KW-1185">Reference proteome</keyword>